<dbReference type="InterPro" id="IPR013783">
    <property type="entry name" value="Ig-like_fold"/>
</dbReference>
<reference evidence="2 3" key="1">
    <citation type="submission" date="2019-07" db="EMBL/GenBank/DDBJ databases">
        <title>Chromosome genome assembly for large yellow croaker.</title>
        <authorList>
            <person name="Xiao S."/>
        </authorList>
    </citation>
    <scope>NUCLEOTIDE SEQUENCE [LARGE SCALE GENOMIC DNA]</scope>
    <source>
        <strain evidence="2">JMULYC20181020</strain>
        <tissue evidence="2">Muscle</tissue>
    </source>
</reference>
<evidence type="ECO:0000259" key="1">
    <source>
        <dbReference type="PROSITE" id="PS50853"/>
    </source>
</evidence>
<organism evidence="2 3">
    <name type="scientific">Larimichthys crocea</name>
    <name type="common">Large yellow croaker</name>
    <name type="synonym">Pseudosciaena crocea</name>
    <dbReference type="NCBI Taxonomy" id="215358"/>
    <lineage>
        <taxon>Eukaryota</taxon>
        <taxon>Metazoa</taxon>
        <taxon>Chordata</taxon>
        <taxon>Craniata</taxon>
        <taxon>Vertebrata</taxon>
        <taxon>Euteleostomi</taxon>
        <taxon>Actinopterygii</taxon>
        <taxon>Neopterygii</taxon>
        <taxon>Teleostei</taxon>
        <taxon>Neoteleostei</taxon>
        <taxon>Acanthomorphata</taxon>
        <taxon>Eupercaria</taxon>
        <taxon>Sciaenidae</taxon>
        <taxon>Larimichthys</taxon>
    </lineage>
</organism>
<protein>
    <recommendedName>
        <fullName evidence="1">Fibronectin type-III domain-containing protein</fullName>
    </recommendedName>
</protein>
<name>A0A6G0J362_LARCR</name>
<dbReference type="EMBL" id="REGW02000003">
    <property type="protein sequence ID" value="KAE8297926.1"/>
    <property type="molecule type" value="Genomic_DNA"/>
</dbReference>
<dbReference type="SUPFAM" id="SSF49265">
    <property type="entry name" value="Fibronectin type III"/>
    <property type="match status" value="1"/>
</dbReference>
<dbReference type="KEGG" id="lco:104935844"/>
<evidence type="ECO:0000313" key="2">
    <source>
        <dbReference type="EMBL" id="KAE8297926.1"/>
    </source>
</evidence>
<dbReference type="InterPro" id="IPR039581">
    <property type="entry name" value="FNDC11"/>
</dbReference>
<dbReference type="Pfam" id="PF17744">
    <property type="entry name" value="DUF5581"/>
    <property type="match status" value="1"/>
</dbReference>
<dbReference type="PANTHER" id="PTHR14537">
    <property type="entry name" value="FIBRONECTIN TYPE III DOMAIN-CONTAINING PROTEIN 11"/>
    <property type="match status" value="1"/>
</dbReference>
<dbReference type="PROSITE" id="PS50853">
    <property type="entry name" value="FN3"/>
    <property type="match status" value="1"/>
</dbReference>
<dbReference type="AlphaFoldDB" id="A0A6G0J362"/>
<dbReference type="Gene3D" id="2.60.40.10">
    <property type="entry name" value="Immunoglobulins"/>
    <property type="match status" value="1"/>
</dbReference>
<evidence type="ECO:0000313" key="3">
    <source>
        <dbReference type="Proteomes" id="UP000424527"/>
    </source>
</evidence>
<proteinExistence type="predicted"/>
<keyword evidence="3" id="KW-1185">Reference proteome</keyword>
<dbReference type="InterPro" id="IPR003961">
    <property type="entry name" value="FN3_dom"/>
</dbReference>
<dbReference type="OrthoDB" id="8699528at2759"/>
<sequence>MDEAMQACPCSDKYSAQEVIPTIHELPDIRNEVLQLYNTRLKNSIKEGEEKLRLMQRSSFHLGIHQQPTLQFADSMLWGLINHQRLTRVMKDATDIVNLLLNFLETAFADIIEGHQELEAFIIKYKDCVVDSDMAASMQQTLQRTFEYLNDFESRITWNHVPLKLRLHLQHEYTAHIPKLFTSLIIKGPVIFDRSALCVTSNIVHLHWEVAGQQSEVPDEEFEIWVKSLDTDEEFRQSTCQSYNIQIDDLLPDTQYRFSVKRADDTGLLCGQWTDNIVLKTDISK</sequence>
<dbReference type="InterPro" id="IPR036116">
    <property type="entry name" value="FN3_sf"/>
</dbReference>
<accession>A0A6G0J362</accession>
<feature type="domain" description="Fibronectin type-III" evidence="1">
    <location>
        <begin position="190"/>
        <end position="284"/>
    </location>
</feature>
<dbReference type="Proteomes" id="UP000424527">
    <property type="component" value="Unassembled WGS sequence"/>
</dbReference>
<gene>
    <name evidence="2" type="ORF">D5F01_LYC02405</name>
</gene>
<comment type="caution">
    <text evidence="2">The sequence shown here is derived from an EMBL/GenBank/DDBJ whole genome shotgun (WGS) entry which is preliminary data.</text>
</comment>
<dbReference type="InterPro" id="IPR048317">
    <property type="entry name" value="DUF5581_C"/>
</dbReference>
<dbReference type="CDD" id="cd00063">
    <property type="entry name" value="FN3"/>
    <property type="match status" value="1"/>
</dbReference>